<dbReference type="Gene3D" id="3.40.50.2300">
    <property type="match status" value="1"/>
</dbReference>
<name>A0A0G0WVN2_9BACT</name>
<dbReference type="InterPro" id="IPR001789">
    <property type="entry name" value="Sig_transdc_resp-reg_receiver"/>
</dbReference>
<evidence type="ECO:0000256" key="2">
    <source>
        <dbReference type="PROSITE-ProRule" id="PRU00169"/>
    </source>
</evidence>
<dbReference type="PROSITE" id="PS50110">
    <property type="entry name" value="RESPONSE_REGULATORY"/>
    <property type="match status" value="1"/>
</dbReference>
<proteinExistence type="predicted"/>
<dbReference type="PANTHER" id="PTHR44591:SF3">
    <property type="entry name" value="RESPONSE REGULATORY DOMAIN-CONTAINING PROTEIN"/>
    <property type="match status" value="1"/>
</dbReference>
<gene>
    <name evidence="4" type="ORF">UU38_C0006G0012</name>
</gene>
<comment type="caution">
    <text evidence="4">The sequence shown here is derived from an EMBL/GenBank/DDBJ whole genome shotgun (WGS) entry which is preliminary data.</text>
</comment>
<feature type="modified residue" description="4-aspartylphosphate" evidence="2">
    <location>
        <position position="52"/>
    </location>
</feature>
<dbReference type="InterPro" id="IPR011006">
    <property type="entry name" value="CheY-like_superfamily"/>
</dbReference>
<dbReference type="SUPFAM" id="SSF52172">
    <property type="entry name" value="CheY-like"/>
    <property type="match status" value="1"/>
</dbReference>
<dbReference type="PANTHER" id="PTHR44591">
    <property type="entry name" value="STRESS RESPONSE REGULATOR PROTEIN 1"/>
    <property type="match status" value="1"/>
</dbReference>
<accession>A0A0G0WVN2</accession>
<sequence>MKTILLVEDDPFLSSLLKNRLQKEGFEIILAKDGEEALSYLKASRPAIVLLDLILPKKTGFELMEEARSDPQLQAQIKDLPIIIISNLGQREDIAKGKELGAMAYFIKAEISIDELIQKVKEFLKL</sequence>
<dbReference type="Pfam" id="PF00072">
    <property type="entry name" value="Response_reg"/>
    <property type="match status" value="1"/>
</dbReference>
<feature type="domain" description="Response regulatory" evidence="3">
    <location>
        <begin position="3"/>
        <end position="124"/>
    </location>
</feature>
<dbReference type="SMART" id="SM00448">
    <property type="entry name" value="REC"/>
    <property type="match status" value="1"/>
</dbReference>
<reference evidence="4 5" key="1">
    <citation type="journal article" date="2015" name="Nature">
        <title>rRNA introns, odd ribosomes, and small enigmatic genomes across a large radiation of phyla.</title>
        <authorList>
            <person name="Brown C.T."/>
            <person name="Hug L.A."/>
            <person name="Thomas B.C."/>
            <person name="Sharon I."/>
            <person name="Castelle C.J."/>
            <person name="Singh A."/>
            <person name="Wilkins M.J."/>
            <person name="Williams K.H."/>
            <person name="Banfield J.F."/>
        </authorList>
    </citation>
    <scope>NUCLEOTIDE SEQUENCE [LARGE SCALE GENOMIC DNA]</scope>
</reference>
<dbReference type="InterPro" id="IPR050595">
    <property type="entry name" value="Bact_response_regulator"/>
</dbReference>
<dbReference type="AlphaFoldDB" id="A0A0G0WVN2"/>
<evidence type="ECO:0000313" key="5">
    <source>
        <dbReference type="Proteomes" id="UP000033918"/>
    </source>
</evidence>
<evidence type="ECO:0000313" key="4">
    <source>
        <dbReference type="EMBL" id="KKR88485.1"/>
    </source>
</evidence>
<dbReference type="Proteomes" id="UP000033918">
    <property type="component" value="Unassembled WGS sequence"/>
</dbReference>
<protein>
    <submittedName>
        <fullName evidence="4">Response regulator receiver domain-containing protein</fullName>
    </submittedName>
</protein>
<evidence type="ECO:0000259" key="3">
    <source>
        <dbReference type="PROSITE" id="PS50110"/>
    </source>
</evidence>
<evidence type="ECO:0000256" key="1">
    <source>
        <dbReference type="ARBA" id="ARBA00022553"/>
    </source>
</evidence>
<organism evidence="4 5">
    <name type="scientific">Candidatus Wolfebacteria bacterium GW2011_GWB1_41_12</name>
    <dbReference type="NCBI Taxonomy" id="1619006"/>
    <lineage>
        <taxon>Bacteria</taxon>
        <taxon>Candidatus Wolfeibacteriota</taxon>
    </lineage>
</organism>
<keyword evidence="1 2" id="KW-0597">Phosphoprotein</keyword>
<dbReference type="EMBL" id="LCAK01000006">
    <property type="protein sequence ID" value="KKR88485.1"/>
    <property type="molecule type" value="Genomic_DNA"/>
</dbReference>
<dbReference type="GO" id="GO:0000160">
    <property type="term" value="P:phosphorelay signal transduction system"/>
    <property type="evidence" value="ECO:0007669"/>
    <property type="project" value="InterPro"/>
</dbReference>